<keyword evidence="1" id="KW-0472">Membrane</keyword>
<keyword evidence="4" id="KW-1185">Reference proteome</keyword>
<feature type="domain" description="Sodium symporter small subunit" evidence="2">
    <location>
        <begin position="16"/>
        <end position="87"/>
    </location>
</feature>
<sequence>MAESDAEAQRQRALARHWRASLRLTAALLVLWFAVVIVAAIYARALSNFSVLGIPLSFYIFAQGAPLLFLAIIGVYARHMNRADRRFAKKHPRSA</sequence>
<accession>A0A2I6S853</accession>
<dbReference type="NCBIfam" id="TIGR03647">
    <property type="entry name" value="Na_symport_sm"/>
    <property type="match status" value="1"/>
</dbReference>
<dbReference type="Pfam" id="PF13937">
    <property type="entry name" value="DUF4212"/>
    <property type="match status" value="1"/>
</dbReference>
<name>A0A2I6S853_9RHOO</name>
<dbReference type="InterPro" id="IPR019886">
    <property type="entry name" value="Na_symporter_ssu"/>
</dbReference>
<evidence type="ECO:0000313" key="4">
    <source>
        <dbReference type="Proteomes" id="UP000242205"/>
    </source>
</evidence>
<dbReference type="RefSeq" id="WP_102247499.1">
    <property type="nucleotide sequence ID" value="NZ_CP025682.1"/>
</dbReference>
<keyword evidence="1" id="KW-0812">Transmembrane</keyword>
<dbReference type="EMBL" id="CP025682">
    <property type="protein sequence ID" value="AUN95450.1"/>
    <property type="molecule type" value="Genomic_DNA"/>
</dbReference>
<evidence type="ECO:0000259" key="2">
    <source>
        <dbReference type="Pfam" id="PF13937"/>
    </source>
</evidence>
<dbReference type="OrthoDB" id="9797746at2"/>
<gene>
    <name evidence="3" type="ORF">C0099_11240</name>
</gene>
<dbReference type="Proteomes" id="UP000242205">
    <property type="component" value="Chromosome"/>
</dbReference>
<protein>
    <submittedName>
        <fullName evidence="3">DUF4212 domain-containing protein</fullName>
    </submittedName>
</protein>
<evidence type="ECO:0000313" key="3">
    <source>
        <dbReference type="EMBL" id="AUN95450.1"/>
    </source>
</evidence>
<feature type="transmembrane region" description="Helical" evidence="1">
    <location>
        <begin position="56"/>
        <end position="77"/>
    </location>
</feature>
<feature type="transmembrane region" description="Helical" evidence="1">
    <location>
        <begin position="21"/>
        <end position="44"/>
    </location>
</feature>
<dbReference type="AlphaFoldDB" id="A0A2I6S853"/>
<evidence type="ECO:0000256" key="1">
    <source>
        <dbReference type="SAM" id="Phobius"/>
    </source>
</evidence>
<reference evidence="3 4" key="1">
    <citation type="submission" date="2018-01" db="EMBL/GenBank/DDBJ databases">
        <authorList>
            <person name="Fu G.-Y."/>
        </authorList>
    </citation>
    <scope>NUCLEOTIDE SEQUENCE [LARGE SCALE GENOMIC DNA]</scope>
    <source>
        <strain evidence="3 4">SY39</strain>
    </source>
</reference>
<dbReference type="KEGG" id="atw:C0099_11240"/>
<proteinExistence type="predicted"/>
<organism evidence="3 4">
    <name type="scientific">Pseudazoarcus pumilus</name>
    <dbReference type="NCBI Taxonomy" id="2067960"/>
    <lineage>
        <taxon>Bacteria</taxon>
        <taxon>Pseudomonadati</taxon>
        <taxon>Pseudomonadota</taxon>
        <taxon>Betaproteobacteria</taxon>
        <taxon>Rhodocyclales</taxon>
        <taxon>Zoogloeaceae</taxon>
        <taxon>Pseudazoarcus</taxon>
    </lineage>
</organism>
<keyword evidence="1" id="KW-1133">Transmembrane helix</keyword>